<dbReference type="EMBL" id="CP012029">
    <property type="protein sequence ID" value="ALO27268.1"/>
    <property type="molecule type" value="Genomic_DNA"/>
</dbReference>
<gene>
    <name evidence="1" type="ORF">LBBP_03059</name>
</gene>
<accession>A0A0S2IUF1</accession>
<reference evidence="1 2" key="1">
    <citation type="journal article" date="2015" name="PLoS Negl. Trop. Dis.">
        <title>Distribution of Plasmids in Distinct Leptospira Pathogenic Species.</title>
        <authorList>
            <person name="Wang Y."/>
            <person name="Zhuang X."/>
            <person name="Zhong Y."/>
            <person name="Zhang C."/>
            <person name="Zhang Y."/>
            <person name="Zeng L."/>
            <person name="Zhu Y."/>
            <person name="He P."/>
            <person name="Dong K."/>
            <person name="Pal U."/>
            <person name="Guo X."/>
            <person name="Qin J."/>
        </authorList>
    </citation>
    <scope>NUCLEOTIDE SEQUENCE [LARGE SCALE GENOMIC DNA]</scope>
    <source>
        <strain evidence="1 2">56604</strain>
    </source>
</reference>
<name>A0A0S2IUF1_LEPBO</name>
<evidence type="ECO:0000313" key="1">
    <source>
        <dbReference type="EMBL" id="ALO27268.1"/>
    </source>
</evidence>
<dbReference type="Proteomes" id="UP000058857">
    <property type="component" value="Chromosome 1"/>
</dbReference>
<dbReference type="AlphaFoldDB" id="A0A0S2IUF1"/>
<sequence length="43" mass="5247">MGTSRNIQKYLQRVPKSRQWVVERANNRQNRFRAILIHFHAPE</sequence>
<organism evidence="1">
    <name type="scientific">Leptospira borgpetersenii serovar Ballum</name>
    <dbReference type="NCBI Taxonomy" id="280505"/>
    <lineage>
        <taxon>Bacteria</taxon>
        <taxon>Pseudomonadati</taxon>
        <taxon>Spirochaetota</taxon>
        <taxon>Spirochaetia</taxon>
        <taxon>Leptospirales</taxon>
        <taxon>Leptospiraceae</taxon>
        <taxon>Leptospira</taxon>
    </lineage>
</organism>
<evidence type="ECO:0000313" key="2">
    <source>
        <dbReference type="Proteomes" id="UP000058857"/>
    </source>
</evidence>
<proteinExistence type="predicted"/>
<protein>
    <submittedName>
        <fullName evidence="1">Uncharacterized protein</fullName>
    </submittedName>
</protein>